<evidence type="ECO:0000313" key="2">
    <source>
        <dbReference type="EMBL" id="KAG2251821.1"/>
    </source>
</evidence>
<proteinExistence type="predicted"/>
<comment type="caution">
    <text evidence="2">The sequence shown here is derived from an EMBL/GenBank/DDBJ whole genome shotgun (WGS) entry which is preliminary data.</text>
</comment>
<evidence type="ECO:0000313" key="3">
    <source>
        <dbReference type="Proteomes" id="UP000886595"/>
    </source>
</evidence>
<dbReference type="Proteomes" id="UP000886595">
    <property type="component" value="Unassembled WGS sequence"/>
</dbReference>
<organism evidence="2 3">
    <name type="scientific">Brassica carinata</name>
    <name type="common">Ethiopian mustard</name>
    <name type="synonym">Abyssinian cabbage</name>
    <dbReference type="NCBI Taxonomy" id="52824"/>
    <lineage>
        <taxon>Eukaryota</taxon>
        <taxon>Viridiplantae</taxon>
        <taxon>Streptophyta</taxon>
        <taxon>Embryophyta</taxon>
        <taxon>Tracheophyta</taxon>
        <taxon>Spermatophyta</taxon>
        <taxon>Magnoliopsida</taxon>
        <taxon>eudicotyledons</taxon>
        <taxon>Gunneridae</taxon>
        <taxon>Pentapetalae</taxon>
        <taxon>rosids</taxon>
        <taxon>malvids</taxon>
        <taxon>Brassicales</taxon>
        <taxon>Brassicaceae</taxon>
        <taxon>Brassiceae</taxon>
        <taxon>Brassica</taxon>
    </lineage>
</organism>
<dbReference type="EMBL" id="JAAMPC010000016">
    <property type="protein sequence ID" value="KAG2251821.1"/>
    <property type="molecule type" value="Genomic_DNA"/>
</dbReference>
<dbReference type="AlphaFoldDB" id="A0A8X7TSE4"/>
<accession>A0A8X7TSE4</accession>
<gene>
    <name evidence="2" type="ORF">Bca52824_081957</name>
</gene>
<protein>
    <submittedName>
        <fullName evidence="2">Uncharacterized protein</fullName>
    </submittedName>
</protein>
<sequence length="132" mass="15128">MVRVRGGGTHRQKLETRQRKQHTTTRREHETVVVNVEDGALMVTEEAHETEDVGAGVESPFPCGSSELEGCRNFEHEREPLQNLDWTLLRLGEEAVDGESRNPKKRLGRWLWIMEMQSTGETMKRDGQTKTV</sequence>
<reference evidence="2 3" key="1">
    <citation type="submission" date="2020-02" db="EMBL/GenBank/DDBJ databases">
        <authorList>
            <person name="Ma Q."/>
            <person name="Huang Y."/>
            <person name="Song X."/>
            <person name="Pei D."/>
        </authorList>
    </citation>
    <scope>NUCLEOTIDE SEQUENCE [LARGE SCALE GENOMIC DNA]</scope>
    <source>
        <strain evidence="2">Sxm20200214</strain>
        <tissue evidence="2">Leaf</tissue>
    </source>
</reference>
<feature type="region of interest" description="Disordered" evidence="1">
    <location>
        <begin position="1"/>
        <end position="29"/>
    </location>
</feature>
<name>A0A8X7TSE4_BRACI</name>
<keyword evidence="3" id="KW-1185">Reference proteome</keyword>
<evidence type="ECO:0000256" key="1">
    <source>
        <dbReference type="SAM" id="MobiDB-lite"/>
    </source>
</evidence>